<reference evidence="7 8" key="1">
    <citation type="submission" date="2015-05" db="EMBL/GenBank/DDBJ databases">
        <title>Draft genome sequence of the bacterium Gordonia jacobaea a new member of the Gordonia genus.</title>
        <authorList>
            <person name="Jimenez-Galisteo G."/>
            <person name="Dominguez A."/>
            <person name="Munoz E."/>
            <person name="Vinas M."/>
        </authorList>
    </citation>
    <scope>NUCLEOTIDE SEQUENCE [LARGE SCALE GENOMIC DNA]</scope>
    <source>
        <strain evidence="8">mv1</strain>
    </source>
</reference>
<accession>A0ABR5IHP7</accession>
<sequence length="487" mass="50705">MTELLEKPVWESAVFNGTWNPGSGKDLPVVEPATGAQLSTVGGASPADVDAAVAKAAVAQREWANTPYTVRAAVLRRAGLLFEEHADEINEWIVRESGAITAKAELETHVAAEECYGASALAAHPYGEVLRSEQPRISYSRRMPVGVVGVIAPFNFPLILSIRAVAPALALGNAVVLKPDPRTSLCGGVVLARIFEEAGLPEGLLSVLPGGADVGEALVVHPHVRVIAFTGSTAAGRAIGELAGRHLKRAHLELGGNNALIILDDVDIEKAASIGSFGSFMHQGQICMTVGRHIVHESVAADYATALAEHASRLPVGDPFVEQVALGPLIDAGQRDRVHALVSASIDSGARVLAGGTYDELFYRPTVLTDVSTSAPAFAQEVFGPVAPIVSFADIDQAIAIANDCEYGLSLGILAADGLRALEVADRIPTGLVHINDQTVSDEAVIPFGGTGFSGNGGRVGGVGANLDAFTETQWVTAQSALASYPF</sequence>
<dbReference type="InterPro" id="IPR016161">
    <property type="entry name" value="Ald_DH/histidinol_DH"/>
</dbReference>
<evidence type="ECO:0000313" key="8">
    <source>
        <dbReference type="Proteomes" id="UP000037247"/>
    </source>
</evidence>
<dbReference type="Gene3D" id="3.40.309.10">
    <property type="entry name" value="Aldehyde Dehydrogenase, Chain A, domain 2"/>
    <property type="match status" value="1"/>
</dbReference>
<organism evidence="7 8">
    <name type="scientific">Gordonia jacobaea</name>
    <dbReference type="NCBI Taxonomy" id="122202"/>
    <lineage>
        <taxon>Bacteria</taxon>
        <taxon>Bacillati</taxon>
        <taxon>Actinomycetota</taxon>
        <taxon>Actinomycetes</taxon>
        <taxon>Mycobacteriales</taxon>
        <taxon>Gordoniaceae</taxon>
        <taxon>Gordonia</taxon>
    </lineage>
</organism>
<dbReference type="Proteomes" id="UP000037247">
    <property type="component" value="Unassembled WGS sequence"/>
</dbReference>
<proteinExistence type="inferred from homology"/>
<protein>
    <submittedName>
        <fullName evidence="7">Benzaldehyde dehydrogenase</fullName>
    </submittedName>
</protein>
<dbReference type="SUPFAM" id="SSF53720">
    <property type="entry name" value="ALDH-like"/>
    <property type="match status" value="1"/>
</dbReference>
<dbReference type="InterPro" id="IPR016163">
    <property type="entry name" value="Ald_DH_C"/>
</dbReference>
<dbReference type="PROSITE" id="PS00687">
    <property type="entry name" value="ALDEHYDE_DEHYDR_GLU"/>
    <property type="match status" value="1"/>
</dbReference>
<comment type="caution">
    <text evidence="7">The sequence shown here is derived from an EMBL/GenBank/DDBJ whole genome shotgun (WGS) entry which is preliminary data.</text>
</comment>
<evidence type="ECO:0000256" key="3">
    <source>
        <dbReference type="ARBA" id="ARBA00023027"/>
    </source>
</evidence>
<evidence type="ECO:0000256" key="5">
    <source>
        <dbReference type="RuleBase" id="RU003345"/>
    </source>
</evidence>
<keyword evidence="2 5" id="KW-0560">Oxidoreductase</keyword>
<dbReference type="EMBL" id="LDTZ01000013">
    <property type="protein sequence ID" value="KNA93114.1"/>
    <property type="molecule type" value="Genomic_DNA"/>
</dbReference>
<keyword evidence="3" id="KW-0520">NAD</keyword>
<dbReference type="Pfam" id="PF00171">
    <property type="entry name" value="Aldedh"/>
    <property type="match status" value="1"/>
</dbReference>
<keyword evidence="8" id="KW-1185">Reference proteome</keyword>
<comment type="similarity">
    <text evidence="1 5">Belongs to the aldehyde dehydrogenase family.</text>
</comment>
<dbReference type="PANTHER" id="PTHR42986:SF1">
    <property type="entry name" value="BENZALDEHYDE DEHYDROGENASE YFMT"/>
    <property type="match status" value="1"/>
</dbReference>
<feature type="domain" description="Aldehyde dehydrogenase" evidence="6">
    <location>
        <begin position="19"/>
        <end position="476"/>
    </location>
</feature>
<dbReference type="InterPro" id="IPR016162">
    <property type="entry name" value="Ald_DH_N"/>
</dbReference>
<evidence type="ECO:0000256" key="4">
    <source>
        <dbReference type="PROSITE-ProRule" id="PRU10007"/>
    </source>
</evidence>
<gene>
    <name evidence="7" type="ORF">ABW18_01350</name>
</gene>
<evidence type="ECO:0000256" key="1">
    <source>
        <dbReference type="ARBA" id="ARBA00009986"/>
    </source>
</evidence>
<evidence type="ECO:0000256" key="2">
    <source>
        <dbReference type="ARBA" id="ARBA00023002"/>
    </source>
</evidence>
<name>A0ABR5IHP7_9ACTN</name>
<evidence type="ECO:0000313" key="7">
    <source>
        <dbReference type="EMBL" id="KNA93114.1"/>
    </source>
</evidence>
<dbReference type="InterPro" id="IPR015590">
    <property type="entry name" value="Aldehyde_DH_dom"/>
</dbReference>
<dbReference type="PANTHER" id="PTHR42986">
    <property type="entry name" value="BENZALDEHYDE DEHYDROGENASE YFMT"/>
    <property type="match status" value="1"/>
</dbReference>
<evidence type="ECO:0000259" key="6">
    <source>
        <dbReference type="Pfam" id="PF00171"/>
    </source>
</evidence>
<dbReference type="Gene3D" id="3.40.605.10">
    <property type="entry name" value="Aldehyde Dehydrogenase, Chain A, domain 1"/>
    <property type="match status" value="1"/>
</dbReference>
<dbReference type="CDD" id="cd07152">
    <property type="entry name" value="ALDH_BenzADH"/>
    <property type="match status" value="1"/>
</dbReference>
<dbReference type="InterPro" id="IPR029510">
    <property type="entry name" value="Ald_DH_CS_GLU"/>
</dbReference>
<feature type="active site" evidence="4">
    <location>
        <position position="253"/>
    </location>
</feature>
<dbReference type="RefSeq" id="WP_049697207.1">
    <property type="nucleotide sequence ID" value="NZ_CBDRLS010000003.1"/>
</dbReference>